<keyword evidence="2" id="KW-0808">Transferase</keyword>
<dbReference type="PIRSF" id="PIRSF006221">
    <property type="entry name" value="Ketosamine-3-kinase"/>
    <property type="match status" value="1"/>
</dbReference>
<dbReference type="SUPFAM" id="SSF56112">
    <property type="entry name" value="Protein kinase-like (PK-like)"/>
    <property type="match status" value="1"/>
</dbReference>
<dbReference type="Gene3D" id="3.30.200.20">
    <property type="entry name" value="Phosphorylase Kinase, domain 1"/>
    <property type="match status" value="1"/>
</dbReference>
<evidence type="ECO:0000313" key="3">
    <source>
        <dbReference type="EMBL" id="GGE20954.1"/>
    </source>
</evidence>
<dbReference type="Proteomes" id="UP000599688">
    <property type="component" value="Unassembled WGS sequence"/>
</dbReference>
<gene>
    <name evidence="3" type="ORF">GCM10010831_22510</name>
</gene>
<dbReference type="PANTHER" id="PTHR12149:SF8">
    <property type="entry name" value="PROTEIN-RIBULOSAMINE 3-KINASE"/>
    <property type="match status" value="1"/>
</dbReference>
<reference evidence="3 4" key="1">
    <citation type="journal article" date="2014" name="Int. J. Syst. Evol. Microbiol.">
        <title>Complete genome sequence of Corynebacterium casei LMG S-19264T (=DSM 44701T), isolated from a smear-ripened cheese.</title>
        <authorList>
            <consortium name="US DOE Joint Genome Institute (JGI-PGF)"/>
            <person name="Walter F."/>
            <person name="Albersmeier A."/>
            <person name="Kalinowski J."/>
            <person name="Ruckert C."/>
        </authorList>
    </citation>
    <scope>NUCLEOTIDE SEQUENCE [LARGE SCALE GENOMIC DNA]</scope>
    <source>
        <strain evidence="3 4">CGMCC 1.12925</strain>
    </source>
</reference>
<protein>
    <submittedName>
        <fullName evidence="3">Aminoglycoside phosphotransferase</fullName>
    </submittedName>
</protein>
<evidence type="ECO:0000313" key="4">
    <source>
        <dbReference type="Proteomes" id="UP000599688"/>
    </source>
</evidence>
<keyword evidence="4" id="KW-1185">Reference proteome</keyword>
<proteinExistence type="inferred from homology"/>
<dbReference type="Gene3D" id="3.90.1200.10">
    <property type="match status" value="1"/>
</dbReference>
<evidence type="ECO:0000256" key="1">
    <source>
        <dbReference type="ARBA" id="ARBA00009460"/>
    </source>
</evidence>
<accession>A0A917A068</accession>
<evidence type="ECO:0000256" key="2">
    <source>
        <dbReference type="PIRNR" id="PIRNR006221"/>
    </source>
</evidence>
<comment type="caution">
    <text evidence="3">The sequence shown here is derived from an EMBL/GenBank/DDBJ whole genome shotgun (WGS) entry which is preliminary data.</text>
</comment>
<dbReference type="AlphaFoldDB" id="A0A917A068"/>
<sequence>MQVLFKIAEQEGFYLKHYTRLSGGDINDVFLLETENNKKVIKLNKANKLPGLFKEEASALHALSATQSFSIPKVLHLGELDKTSYLILSYIEESSSNQFFWESFAKQLASLHENTAANFGWKSHNYIGSLPQNNKAHSTSSDFYIQQRLIPQFKLALLNGFSFKNLNRFYKEVELHIPKQEKPALIHGDLWSGNFICGKNQSPVLIDPAICYASREMDLAMMQLFGGFPNMVFNEYQQHFPIDTGWVERIEMYQLYYLLVHLNLFGARYLQQVQQIIKKYL</sequence>
<dbReference type="RefSeq" id="WP_188406963.1">
    <property type="nucleotide sequence ID" value="NZ_BMGL01000013.1"/>
</dbReference>
<dbReference type="EMBL" id="BMGL01000013">
    <property type="protein sequence ID" value="GGE20954.1"/>
    <property type="molecule type" value="Genomic_DNA"/>
</dbReference>
<dbReference type="GO" id="GO:0016301">
    <property type="term" value="F:kinase activity"/>
    <property type="evidence" value="ECO:0007669"/>
    <property type="project" value="UniProtKB-UniRule"/>
</dbReference>
<dbReference type="Pfam" id="PF03881">
    <property type="entry name" value="Fructosamin_kin"/>
    <property type="match status" value="1"/>
</dbReference>
<keyword evidence="2" id="KW-0418">Kinase</keyword>
<dbReference type="InterPro" id="IPR011009">
    <property type="entry name" value="Kinase-like_dom_sf"/>
</dbReference>
<name>A0A917A068_9FLAO</name>
<comment type="similarity">
    <text evidence="1 2">Belongs to the fructosamine kinase family.</text>
</comment>
<dbReference type="InterPro" id="IPR016477">
    <property type="entry name" value="Fructo-/Ketosamine-3-kinase"/>
</dbReference>
<dbReference type="PANTHER" id="PTHR12149">
    <property type="entry name" value="FRUCTOSAMINE 3 KINASE-RELATED PROTEIN"/>
    <property type="match status" value="1"/>
</dbReference>
<organism evidence="3 4">
    <name type="scientific">Psychroflexus salis</name>
    <dbReference type="NCBI Taxonomy" id="1526574"/>
    <lineage>
        <taxon>Bacteria</taxon>
        <taxon>Pseudomonadati</taxon>
        <taxon>Bacteroidota</taxon>
        <taxon>Flavobacteriia</taxon>
        <taxon>Flavobacteriales</taxon>
        <taxon>Flavobacteriaceae</taxon>
        <taxon>Psychroflexus</taxon>
    </lineage>
</organism>